<keyword evidence="3" id="KW-1185">Reference proteome</keyword>
<dbReference type="EMBL" id="FSRC01000001">
    <property type="protein sequence ID" value="SIN71270.1"/>
    <property type="molecule type" value="Genomic_DNA"/>
</dbReference>
<dbReference type="InterPro" id="IPR025485">
    <property type="entry name" value="DUF4377"/>
</dbReference>
<dbReference type="AlphaFoldDB" id="A0A1N6DKI7"/>
<proteinExistence type="predicted"/>
<sequence length="111" mass="12452">MMKSLILCSTILLSIAGCQPEDDQVELWWVNSSKVDCMGVGPMKCLQIQKGSAVEPEAWKLFYDQVEGFKYEPGYLYQLQVKVTEKSAPIPADASSLQYELINVISKEKDS</sequence>
<organism evidence="2 3">
    <name type="scientific">Algoriphagus halophilus</name>
    <dbReference type="NCBI Taxonomy" id="226505"/>
    <lineage>
        <taxon>Bacteria</taxon>
        <taxon>Pseudomonadati</taxon>
        <taxon>Bacteroidota</taxon>
        <taxon>Cytophagia</taxon>
        <taxon>Cytophagales</taxon>
        <taxon>Cyclobacteriaceae</taxon>
        <taxon>Algoriphagus</taxon>
    </lineage>
</organism>
<gene>
    <name evidence="2" type="ORF">SAMN05444394_1055</name>
</gene>
<evidence type="ECO:0000313" key="3">
    <source>
        <dbReference type="Proteomes" id="UP000185221"/>
    </source>
</evidence>
<name>A0A1N6DKI7_9BACT</name>
<protein>
    <recommendedName>
        <fullName evidence="1">DUF4377 domain-containing protein</fullName>
    </recommendedName>
</protein>
<accession>A0A1N6DKI7</accession>
<dbReference type="Pfam" id="PF14302">
    <property type="entry name" value="DUF4377"/>
    <property type="match status" value="1"/>
</dbReference>
<feature type="domain" description="DUF4377" evidence="1">
    <location>
        <begin position="29"/>
        <end position="107"/>
    </location>
</feature>
<dbReference type="Proteomes" id="UP000185221">
    <property type="component" value="Unassembled WGS sequence"/>
</dbReference>
<dbReference type="PROSITE" id="PS51257">
    <property type="entry name" value="PROKAR_LIPOPROTEIN"/>
    <property type="match status" value="1"/>
</dbReference>
<dbReference type="STRING" id="226505.SAMN05444394_1055"/>
<evidence type="ECO:0000313" key="2">
    <source>
        <dbReference type="EMBL" id="SIN71270.1"/>
    </source>
</evidence>
<dbReference type="RefSeq" id="WP_200800383.1">
    <property type="nucleotide sequence ID" value="NZ_FSRC01000001.1"/>
</dbReference>
<reference evidence="3" key="1">
    <citation type="submission" date="2016-11" db="EMBL/GenBank/DDBJ databases">
        <authorList>
            <person name="Varghese N."/>
            <person name="Submissions S."/>
        </authorList>
    </citation>
    <scope>NUCLEOTIDE SEQUENCE [LARGE SCALE GENOMIC DNA]</scope>
    <source>
        <strain evidence="3">DSM 15292</strain>
    </source>
</reference>
<evidence type="ECO:0000259" key="1">
    <source>
        <dbReference type="Pfam" id="PF14302"/>
    </source>
</evidence>